<dbReference type="GO" id="GO:0003886">
    <property type="term" value="F:DNA (cytosine-5-)-methyltransferase activity"/>
    <property type="evidence" value="ECO:0007669"/>
    <property type="project" value="UniProtKB-EC"/>
</dbReference>
<feature type="active site" evidence="5">
    <location>
        <position position="125"/>
    </location>
</feature>
<dbReference type="EC" id="2.1.1.37" evidence="1"/>
<comment type="similarity">
    <text evidence="5 6">Belongs to the class I-like SAM-binding methyltransferase superfamily. C5-methyltransferase family.</text>
</comment>
<keyword evidence="4 5" id="KW-0949">S-adenosyl-L-methionine</keyword>
<dbReference type="STRING" id="880724.Metig_1077"/>
<evidence type="ECO:0000256" key="6">
    <source>
        <dbReference type="RuleBase" id="RU000416"/>
    </source>
</evidence>
<evidence type="ECO:0000256" key="1">
    <source>
        <dbReference type="ARBA" id="ARBA00011975"/>
    </source>
</evidence>
<keyword evidence="3 5" id="KW-0808">Transferase</keyword>
<dbReference type="GO" id="GO:0003677">
    <property type="term" value="F:DNA binding"/>
    <property type="evidence" value="ECO:0007669"/>
    <property type="project" value="TreeGrafter"/>
</dbReference>
<dbReference type="PROSITE" id="PS51679">
    <property type="entry name" value="SAM_MT_C5"/>
    <property type="match status" value="1"/>
</dbReference>
<dbReference type="REBASE" id="36259">
    <property type="entry name" value="M.Mig5ORF1077P"/>
</dbReference>
<sequence length="358" mass="40913">MRFKFVDLFCGCGGFSRGFVEEGFEPVVAIEIEERAASAYALNFNGRLYEKRLNELVEKGISCYVGDILFNIPLTDKDVEILKKLGTYRGDINPVVINDDIREIHSYDILKICKKVDVVIGGPPCEAYTGANPNREKNPFDRLYKDEMGRLVLEYIRIVGDLQPEIFVMENVPGILEPEIKESIEKEFKKVGYDVYFNVLRAEEYGNPSSRRRVFVSNIEINPEKSEPVVVIKAIEDLMFKGRDVPNHEYVTLPRRVLKRLPKAKWGEGVVKFKGSCGVLDNYIKLHPYKIAPTVMGKRRFIHPFENRSLTPREQARLMGYPDYHLFVGGKDSQFNQIGESVPPTLSRAIAKVVKENL</sequence>
<name>F6BDQ5_METIK</name>
<dbReference type="InterPro" id="IPR029063">
    <property type="entry name" value="SAM-dependent_MTases_sf"/>
</dbReference>
<evidence type="ECO:0000313" key="7">
    <source>
        <dbReference type="EMBL" id="AEF96616.1"/>
    </source>
</evidence>
<dbReference type="PANTHER" id="PTHR10629:SF52">
    <property type="entry name" value="DNA (CYTOSINE-5)-METHYLTRANSFERASE 1"/>
    <property type="match status" value="1"/>
</dbReference>
<evidence type="ECO:0000256" key="2">
    <source>
        <dbReference type="ARBA" id="ARBA00022603"/>
    </source>
</evidence>
<dbReference type="GO" id="GO:0032259">
    <property type="term" value="P:methylation"/>
    <property type="evidence" value="ECO:0007669"/>
    <property type="project" value="UniProtKB-KW"/>
</dbReference>
<dbReference type="Pfam" id="PF00145">
    <property type="entry name" value="DNA_methylase"/>
    <property type="match status" value="2"/>
</dbReference>
<proteinExistence type="inferred from homology"/>
<dbReference type="PRINTS" id="PR00105">
    <property type="entry name" value="C5METTRFRASE"/>
</dbReference>
<evidence type="ECO:0000256" key="3">
    <source>
        <dbReference type="ARBA" id="ARBA00022679"/>
    </source>
</evidence>
<dbReference type="InterPro" id="IPR050390">
    <property type="entry name" value="C5-Methyltransferase"/>
</dbReference>
<dbReference type="PANTHER" id="PTHR10629">
    <property type="entry name" value="CYTOSINE-SPECIFIC METHYLTRANSFERASE"/>
    <property type="match status" value="1"/>
</dbReference>
<organism evidence="8">
    <name type="scientific">Methanotorris igneus (strain DSM 5666 / JCM 11834 / Kol 5)</name>
    <dbReference type="NCBI Taxonomy" id="880724"/>
    <lineage>
        <taxon>Archaea</taxon>
        <taxon>Methanobacteriati</taxon>
        <taxon>Methanobacteriota</taxon>
        <taxon>Methanomada group</taxon>
        <taxon>Methanococci</taxon>
        <taxon>Methanococcales</taxon>
        <taxon>Methanocaldococcaceae</taxon>
        <taxon>Methanotorris</taxon>
    </lineage>
</organism>
<keyword evidence="2 5" id="KW-0489">Methyltransferase</keyword>
<gene>
    <name evidence="7" type="ordered locus">Metig_1077</name>
</gene>
<dbReference type="KEGG" id="mig:Metig_1077"/>
<dbReference type="InterPro" id="IPR001525">
    <property type="entry name" value="C5_MeTfrase"/>
</dbReference>
<evidence type="ECO:0000313" key="8">
    <source>
        <dbReference type="Proteomes" id="UP000009227"/>
    </source>
</evidence>
<evidence type="ECO:0000256" key="5">
    <source>
        <dbReference type="PROSITE-ProRule" id="PRU01016"/>
    </source>
</evidence>
<accession>F6BDQ5</accession>
<dbReference type="GO" id="GO:0044027">
    <property type="term" value="P:negative regulation of gene expression via chromosomal CpG island methylation"/>
    <property type="evidence" value="ECO:0007669"/>
    <property type="project" value="TreeGrafter"/>
</dbReference>
<dbReference type="HOGENOM" id="CLU_006958_2_2_2"/>
<dbReference type="Gene3D" id="3.40.50.150">
    <property type="entry name" value="Vaccinia Virus protein VP39"/>
    <property type="match status" value="1"/>
</dbReference>
<evidence type="ECO:0000256" key="4">
    <source>
        <dbReference type="ARBA" id="ARBA00022691"/>
    </source>
</evidence>
<dbReference type="Gene3D" id="3.90.120.10">
    <property type="entry name" value="DNA Methylase, subunit A, domain 2"/>
    <property type="match status" value="1"/>
</dbReference>
<dbReference type="OrthoDB" id="5033at2157"/>
<dbReference type="SUPFAM" id="SSF53335">
    <property type="entry name" value="S-adenosyl-L-methionine-dependent methyltransferases"/>
    <property type="match status" value="1"/>
</dbReference>
<dbReference type="EMBL" id="CP002737">
    <property type="protein sequence ID" value="AEF96616.1"/>
    <property type="molecule type" value="Genomic_DNA"/>
</dbReference>
<dbReference type="Proteomes" id="UP000009227">
    <property type="component" value="Chromosome"/>
</dbReference>
<dbReference type="AlphaFoldDB" id="F6BDQ5"/>
<dbReference type="RefSeq" id="WP_013799217.1">
    <property type="nucleotide sequence ID" value="NC_015562.1"/>
</dbReference>
<reference evidence="7 8" key="1">
    <citation type="submission" date="2011-05" db="EMBL/GenBank/DDBJ databases">
        <title>Complete sequence of Methanotorris igneus Kol 5.</title>
        <authorList>
            <consortium name="US DOE Joint Genome Institute"/>
            <person name="Lucas S."/>
            <person name="Han J."/>
            <person name="Lapidus A."/>
            <person name="Cheng J.-F."/>
            <person name="Goodwin L."/>
            <person name="Pitluck S."/>
            <person name="Peters L."/>
            <person name="Mikhailova N."/>
            <person name="Chertkov O."/>
            <person name="Han C."/>
            <person name="Tapia R."/>
            <person name="Land M."/>
            <person name="Hauser L."/>
            <person name="Kyrpides N."/>
            <person name="Ivanova N."/>
            <person name="Pagani I."/>
            <person name="Sieprawska-Lupa M."/>
            <person name="Whitman W."/>
            <person name="Woyke T."/>
        </authorList>
    </citation>
    <scope>NUCLEOTIDE SEQUENCE [LARGE SCALE GENOMIC DNA]</scope>
    <source>
        <strain evidence="8">DSM 5666 / JCM 11834 / Kol 5</strain>
    </source>
</reference>
<protein>
    <recommendedName>
        <fullName evidence="1">DNA (cytosine-5-)-methyltransferase</fullName>
        <ecNumber evidence="1">2.1.1.37</ecNumber>
    </recommendedName>
</protein>
<keyword evidence="8" id="KW-1185">Reference proteome</keyword>
<dbReference type="GeneID" id="10643931"/>
<dbReference type="NCBIfam" id="TIGR00675">
    <property type="entry name" value="dcm"/>
    <property type="match status" value="1"/>
</dbReference>